<accession>A0AAD6N1T4</accession>
<feature type="compositionally biased region" description="Basic and acidic residues" evidence="1">
    <location>
        <begin position="39"/>
        <end position="57"/>
    </location>
</feature>
<evidence type="ECO:0000256" key="1">
    <source>
        <dbReference type="SAM" id="MobiDB-lite"/>
    </source>
</evidence>
<name>A0AAD6N1T4_PENCN</name>
<dbReference type="Proteomes" id="UP001219568">
    <property type="component" value="Unassembled WGS sequence"/>
</dbReference>
<gene>
    <name evidence="2" type="ORF">N7460_012831</name>
</gene>
<evidence type="ECO:0000313" key="3">
    <source>
        <dbReference type="Proteomes" id="UP001219568"/>
    </source>
</evidence>
<keyword evidence="3" id="KW-1185">Reference proteome</keyword>
<reference evidence="2" key="1">
    <citation type="journal article" date="2023" name="IMA Fungus">
        <title>Comparative genomic study of the Penicillium genus elucidates a diverse pangenome and 15 lateral gene transfer events.</title>
        <authorList>
            <person name="Petersen C."/>
            <person name="Sorensen T."/>
            <person name="Nielsen M.R."/>
            <person name="Sondergaard T.E."/>
            <person name="Sorensen J.L."/>
            <person name="Fitzpatrick D.A."/>
            <person name="Frisvad J.C."/>
            <person name="Nielsen K.L."/>
        </authorList>
    </citation>
    <scope>NUCLEOTIDE SEQUENCE</scope>
    <source>
        <strain evidence="2">IBT 15450</strain>
    </source>
</reference>
<feature type="region of interest" description="Disordered" evidence="1">
    <location>
        <begin position="39"/>
        <end position="122"/>
    </location>
</feature>
<reference evidence="2" key="2">
    <citation type="submission" date="2023-01" db="EMBL/GenBank/DDBJ databases">
        <authorList>
            <person name="Petersen C."/>
        </authorList>
    </citation>
    <scope>NUCLEOTIDE SEQUENCE</scope>
    <source>
        <strain evidence="2">IBT 15450</strain>
    </source>
</reference>
<feature type="compositionally biased region" description="Basic and acidic residues" evidence="1">
    <location>
        <begin position="69"/>
        <end position="83"/>
    </location>
</feature>
<organism evidence="2 3">
    <name type="scientific">Penicillium canescens</name>
    <dbReference type="NCBI Taxonomy" id="5083"/>
    <lineage>
        <taxon>Eukaryota</taxon>
        <taxon>Fungi</taxon>
        <taxon>Dikarya</taxon>
        <taxon>Ascomycota</taxon>
        <taxon>Pezizomycotina</taxon>
        <taxon>Eurotiomycetes</taxon>
        <taxon>Eurotiomycetidae</taxon>
        <taxon>Eurotiales</taxon>
        <taxon>Aspergillaceae</taxon>
        <taxon>Penicillium</taxon>
    </lineage>
</organism>
<dbReference type="AlphaFoldDB" id="A0AAD6N1T4"/>
<proteinExistence type="predicted"/>
<dbReference type="EMBL" id="JAQJZL010000016">
    <property type="protein sequence ID" value="KAJ6022436.1"/>
    <property type="molecule type" value="Genomic_DNA"/>
</dbReference>
<sequence length="122" mass="13381">MTPTLVTRPTWRLILPLQSALPPILCAPSVRHYSLKKEWKGSSADEHTVKRSKKGDTADVESDASIRSMNERRVNEGVADDAKSQGTTERGGIKHGKKAKEEHPKAPEPVIGMNDERAQKGG</sequence>
<protein>
    <submittedName>
        <fullName evidence="2">Uncharacterized protein</fullName>
    </submittedName>
</protein>
<evidence type="ECO:0000313" key="2">
    <source>
        <dbReference type="EMBL" id="KAJ6022436.1"/>
    </source>
</evidence>
<comment type="caution">
    <text evidence="2">The sequence shown here is derived from an EMBL/GenBank/DDBJ whole genome shotgun (WGS) entry which is preliminary data.</text>
</comment>